<reference evidence="2" key="1">
    <citation type="journal article" date="2020" name="Stud. Mycol.">
        <title>101 Dothideomycetes genomes: a test case for predicting lifestyles and emergence of pathogens.</title>
        <authorList>
            <person name="Haridas S."/>
            <person name="Albert R."/>
            <person name="Binder M."/>
            <person name="Bloem J."/>
            <person name="Labutti K."/>
            <person name="Salamov A."/>
            <person name="Andreopoulos B."/>
            <person name="Baker S."/>
            <person name="Barry K."/>
            <person name="Bills G."/>
            <person name="Bluhm B."/>
            <person name="Cannon C."/>
            <person name="Castanera R."/>
            <person name="Culley D."/>
            <person name="Daum C."/>
            <person name="Ezra D."/>
            <person name="Gonzalez J."/>
            <person name="Henrissat B."/>
            <person name="Kuo A."/>
            <person name="Liang C."/>
            <person name="Lipzen A."/>
            <person name="Lutzoni F."/>
            <person name="Magnuson J."/>
            <person name="Mondo S."/>
            <person name="Nolan M."/>
            <person name="Ohm R."/>
            <person name="Pangilinan J."/>
            <person name="Park H.-J."/>
            <person name="Ramirez L."/>
            <person name="Alfaro M."/>
            <person name="Sun H."/>
            <person name="Tritt A."/>
            <person name="Yoshinaga Y."/>
            <person name="Zwiers L.-H."/>
            <person name="Turgeon B."/>
            <person name="Goodwin S."/>
            <person name="Spatafora J."/>
            <person name="Crous P."/>
            <person name="Grigoriev I."/>
        </authorList>
    </citation>
    <scope>NUCLEOTIDE SEQUENCE</scope>
    <source>
        <strain evidence="2">CBS 113818</strain>
    </source>
</reference>
<feature type="compositionally biased region" description="Low complexity" evidence="1">
    <location>
        <begin position="533"/>
        <end position="554"/>
    </location>
</feature>
<name>A0A6A6ZTK1_9PLEO</name>
<feature type="compositionally biased region" description="Low complexity" evidence="1">
    <location>
        <begin position="275"/>
        <end position="287"/>
    </location>
</feature>
<proteinExistence type="predicted"/>
<feature type="compositionally biased region" description="Low complexity" evidence="1">
    <location>
        <begin position="621"/>
        <end position="635"/>
    </location>
</feature>
<feature type="compositionally biased region" description="Polar residues" evidence="1">
    <location>
        <begin position="476"/>
        <end position="514"/>
    </location>
</feature>
<evidence type="ECO:0000256" key="1">
    <source>
        <dbReference type="SAM" id="MobiDB-lite"/>
    </source>
</evidence>
<dbReference type="AlphaFoldDB" id="A0A6A6ZTK1"/>
<dbReference type="Proteomes" id="UP000799424">
    <property type="component" value="Unassembled WGS sequence"/>
</dbReference>
<protein>
    <submittedName>
        <fullName evidence="2">Uncharacterized protein</fullName>
    </submittedName>
</protein>
<feature type="region of interest" description="Disordered" evidence="1">
    <location>
        <begin position="45"/>
        <end position="100"/>
    </location>
</feature>
<sequence length="654" mass="72232">MCRVEERVYISADGHRSKFEDTFPCDKSRKGRLCADVKKRTTEYYPKKGSIARSDTPSPINPPTPTGSGAYIVQPRRPSSSGGRPSTRDGQKALKPEIIIEFGGSKSKGKKYPSVSVSTKAYKRSSLGASSNDDMIAVDSPGSDVSNTVHTGFIEAPLAPYGHSDGYGATPAVPHSYHHRHTSSTSSYTGSSRTPSLYITSDPELESTTTTRNTRLPPAIHNPSNTFAPSSPSKSRANAGTSSNSYNTTVITPHGVESRTADGYLTHDYQDMGDRSASSRASSGASGKSRRGKEPERTGRRKDDERKRQEELAREVAESLAQENKKQVRFEVGRAESRATERAENLLAQKEKDRAAVREEARQREQQQRDDEAARERKRERERSKIVPSNSTVKRQSGSRRGSMTMTRAERDEQQRLLAADLDRMQNETRAAEAREQAERAATLRQQQQDTSYYNPRTGGMPSSSSGLVRRDSQSRRNSFTSEVRPNLGRSNSHSRRTSIIQPNPPQINTQVAQTGYARPPSARTHQPPPVSFPSNFNNNTTRPPSARRPSFSSQELPFTAPSARGSGSSMDNPFAAPLSPPTIIHQDPWDARSMVDALPAPSRQTDGRYTMQRRGEDVLSSAAQRASRALNRSAFESDSDDNEVTHGHGRRRR</sequence>
<feature type="region of interest" description="Disordered" evidence="1">
    <location>
        <begin position="165"/>
        <end position="587"/>
    </location>
</feature>
<feature type="compositionally biased region" description="Polar residues" evidence="1">
    <location>
        <begin position="450"/>
        <end position="467"/>
    </location>
</feature>
<keyword evidence="3" id="KW-1185">Reference proteome</keyword>
<feature type="compositionally biased region" description="Basic and acidic residues" evidence="1">
    <location>
        <begin position="408"/>
        <end position="439"/>
    </location>
</feature>
<feature type="compositionally biased region" description="Low complexity" evidence="1">
    <location>
        <begin position="183"/>
        <end position="196"/>
    </location>
</feature>
<feature type="compositionally biased region" description="Polar residues" evidence="1">
    <location>
        <begin position="387"/>
        <end position="406"/>
    </location>
</feature>
<dbReference type="EMBL" id="MU006230">
    <property type="protein sequence ID" value="KAF2824136.1"/>
    <property type="molecule type" value="Genomic_DNA"/>
</dbReference>
<feature type="compositionally biased region" description="Low complexity" evidence="1">
    <location>
        <begin position="75"/>
        <end position="85"/>
    </location>
</feature>
<feature type="compositionally biased region" description="Low complexity" evidence="1">
    <location>
        <begin position="440"/>
        <end position="449"/>
    </location>
</feature>
<feature type="compositionally biased region" description="Polar residues" evidence="1">
    <location>
        <begin position="222"/>
        <end position="251"/>
    </location>
</feature>
<dbReference type="OrthoDB" id="3937441at2759"/>
<gene>
    <name evidence="2" type="ORF">CC86DRAFT_51040</name>
</gene>
<feature type="compositionally biased region" description="Basic and acidic residues" evidence="1">
    <location>
        <begin position="86"/>
        <end position="95"/>
    </location>
</feature>
<feature type="compositionally biased region" description="Basic and acidic residues" evidence="1">
    <location>
        <begin position="292"/>
        <end position="385"/>
    </location>
</feature>
<evidence type="ECO:0000313" key="3">
    <source>
        <dbReference type="Proteomes" id="UP000799424"/>
    </source>
</evidence>
<accession>A0A6A6ZTK1</accession>
<evidence type="ECO:0000313" key="2">
    <source>
        <dbReference type="EMBL" id="KAF2824136.1"/>
    </source>
</evidence>
<organism evidence="2 3">
    <name type="scientific">Ophiobolus disseminans</name>
    <dbReference type="NCBI Taxonomy" id="1469910"/>
    <lineage>
        <taxon>Eukaryota</taxon>
        <taxon>Fungi</taxon>
        <taxon>Dikarya</taxon>
        <taxon>Ascomycota</taxon>
        <taxon>Pezizomycotina</taxon>
        <taxon>Dothideomycetes</taxon>
        <taxon>Pleosporomycetidae</taxon>
        <taxon>Pleosporales</taxon>
        <taxon>Pleosporineae</taxon>
        <taxon>Phaeosphaeriaceae</taxon>
        <taxon>Ophiobolus</taxon>
    </lineage>
</organism>
<feature type="region of interest" description="Disordered" evidence="1">
    <location>
        <begin position="600"/>
        <end position="654"/>
    </location>
</feature>